<organism evidence="3 4">
    <name type="scientific">Hathewaya limosa</name>
    <name type="common">Clostridium limosum</name>
    <dbReference type="NCBI Taxonomy" id="1536"/>
    <lineage>
        <taxon>Bacteria</taxon>
        <taxon>Bacillati</taxon>
        <taxon>Bacillota</taxon>
        <taxon>Clostridia</taxon>
        <taxon>Eubacteriales</taxon>
        <taxon>Clostridiaceae</taxon>
        <taxon>Hathewaya</taxon>
    </lineage>
</organism>
<dbReference type="InterPro" id="IPR036078">
    <property type="entry name" value="Spo11/TopoVI_A_sf"/>
</dbReference>
<protein>
    <recommendedName>
        <fullName evidence="2">Wadjet protein JetD C-terminal domain-containing protein</fullName>
    </recommendedName>
</protein>
<evidence type="ECO:0000259" key="2">
    <source>
        <dbReference type="Pfam" id="PF09983"/>
    </source>
</evidence>
<accession>A0ABU0JP72</accession>
<dbReference type="RefSeq" id="WP_307355063.1">
    <property type="nucleotide sequence ID" value="NZ_BAAACJ010000025.1"/>
</dbReference>
<feature type="domain" description="Wadjet protein JetD C-terminal" evidence="2">
    <location>
        <begin position="238"/>
        <end position="395"/>
    </location>
</feature>
<proteinExistence type="predicted"/>
<sequence>MKKYKEKILNNLIDVYERSSLYKGTSLNERKISFKFTVKNIKDYFDEDNYLKKEEIEQSAKELEKLQLIKIIWGKGYENHLIKRVDLNVHKLNDAYKLLKRKSKENREEECINLLKKYVKEGFVLEKFSIEMINKLEEKASIKKYLDIENIEECENILKALKNVIDQEEEIFKRNFSIRVFSDSKRFESIEGKVLRILKDFTGEETLTLEEFNILNNPSYVYFKGNTRIKLKNKVLDIVDLKFGIGISSKDLNEIREIEINTSKIITIENLTTFNTFNEDDFVCIYLGGFHNNARRELLKKIKKDNEGKQFYHFGDIDCGGFKILKHLREKTSIDFIPYNMNLETLINGRSYCRDLTQNDKRKLEEMLKEESFKEFYNVFEYMLKENTKLEQEHLYI</sequence>
<dbReference type="Gene3D" id="3.40.1360.10">
    <property type="match status" value="1"/>
</dbReference>
<dbReference type="Pfam" id="PF09983">
    <property type="entry name" value="JetD_C"/>
    <property type="match status" value="1"/>
</dbReference>
<dbReference type="InterPro" id="IPR024534">
    <property type="entry name" value="JetD_C"/>
</dbReference>
<evidence type="ECO:0000256" key="1">
    <source>
        <dbReference type="SAM" id="Coils"/>
    </source>
</evidence>
<evidence type="ECO:0000313" key="3">
    <source>
        <dbReference type="EMBL" id="MDQ0478878.1"/>
    </source>
</evidence>
<reference evidence="3 4" key="1">
    <citation type="submission" date="2023-07" db="EMBL/GenBank/DDBJ databases">
        <title>Genomic Encyclopedia of Type Strains, Phase IV (KMG-IV): sequencing the most valuable type-strain genomes for metagenomic binning, comparative biology and taxonomic classification.</title>
        <authorList>
            <person name="Goeker M."/>
        </authorList>
    </citation>
    <scope>NUCLEOTIDE SEQUENCE [LARGE SCALE GENOMIC DNA]</scope>
    <source>
        <strain evidence="3 4">DSM 1400</strain>
    </source>
</reference>
<dbReference type="Proteomes" id="UP001224418">
    <property type="component" value="Unassembled WGS sequence"/>
</dbReference>
<keyword evidence="1" id="KW-0175">Coiled coil</keyword>
<keyword evidence="4" id="KW-1185">Reference proteome</keyword>
<gene>
    <name evidence="3" type="ORF">QOZ93_000606</name>
</gene>
<dbReference type="SUPFAM" id="SSF56726">
    <property type="entry name" value="DNA topoisomerase IV, alpha subunit"/>
    <property type="match status" value="1"/>
</dbReference>
<feature type="coiled-coil region" evidence="1">
    <location>
        <begin position="82"/>
        <end position="109"/>
    </location>
</feature>
<dbReference type="EMBL" id="JAUSWN010000003">
    <property type="protein sequence ID" value="MDQ0478878.1"/>
    <property type="molecule type" value="Genomic_DNA"/>
</dbReference>
<evidence type="ECO:0000313" key="4">
    <source>
        <dbReference type="Proteomes" id="UP001224418"/>
    </source>
</evidence>
<name>A0ABU0JP72_HATLI</name>
<comment type="caution">
    <text evidence="3">The sequence shown here is derived from an EMBL/GenBank/DDBJ whole genome shotgun (WGS) entry which is preliminary data.</text>
</comment>